<keyword evidence="1" id="KW-0812">Transmembrane</keyword>
<organism evidence="2 3">
    <name type="scientific">Xanthomonas chitinilytica</name>
    <dbReference type="NCBI Taxonomy" id="2989819"/>
    <lineage>
        <taxon>Bacteria</taxon>
        <taxon>Pseudomonadati</taxon>
        <taxon>Pseudomonadota</taxon>
        <taxon>Gammaproteobacteria</taxon>
        <taxon>Lysobacterales</taxon>
        <taxon>Lysobacteraceae</taxon>
        <taxon>Xanthomonas</taxon>
    </lineage>
</organism>
<comment type="caution">
    <text evidence="2">The sequence shown here is derived from an EMBL/GenBank/DDBJ whole genome shotgun (WGS) entry which is preliminary data.</text>
</comment>
<feature type="transmembrane region" description="Helical" evidence="1">
    <location>
        <begin position="117"/>
        <end position="141"/>
    </location>
</feature>
<feature type="transmembrane region" description="Helical" evidence="1">
    <location>
        <begin position="63"/>
        <end position="83"/>
    </location>
</feature>
<keyword evidence="3" id="KW-1185">Reference proteome</keyword>
<dbReference type="EMBL" id="JAPCHY010000005">
    <property type="protein sequence ID" value="MCW4472430.1"/>
    <property type="molecule type" value="Genomic_DNA"/>
</dbReference>
<gene>
    <name evidence="2" type="ORF">OK345_07930</name>
</gene>
<protein>
    <submittedName>
        <fullName evidence="2">Uncharacterized protein</fullName>
    </submittedName>
</protein>
<accession>A0ABT3JW99</accession>
<sequence length="187" mass="21274">MNFDDLLKDAWQGEAPAAPLHDITARVRRRQWRVRLYRGLEVAVTVLALAVFGRALASGNLTPSHWLLMPFYAVFLPIAWANILRAPRWPARDAAEPAGAYARIRLAQLRTGLRDLWLARATVWALLGYALLANAGTWWLAGDAWRSAAWELLLVAAAWLVATLWVSRRLRQRWLREYRAVRRLAGA</sequence>
<feature type="transmembrane region" description="Helical" evidence="1">
    <location>
        <begin position="36"/>
        <end position="57"/>
    </location>
</feature>
<evidence type="ECO:0000313" key="2">
    <source>
        <dbReference type="EMBL" id="MCW4472430.1"/>
    </source>
</evidence>
<dbReference type="RefSeq" id="WP_265127388.1">
    <property type="nucleotide sequence ID" value="NZ_JAPCHY010000005.1"/>
</dbReference>
<keyword evidence="1" id="KW-1133">Transmembrane helix</keyword>
<evidence type="ECO:0000256" key="1">
    <source>
        <dbReference type="SAM" id="Phobius"/>
    </source>
</evidence>
<reference evidence="2 3" key="1">
    <citation type="submission" date="2022-10" db="EMBL/GenBank/DDBJ databases">
        <title>Xanthomonas sp. H13-6.</title>
        <authorList>
            <person name="Liu X."/>
            <person name="Deng Z."/>
            <person name="Jiang Y."/>
            <person name="Yu T."/>
            <person name="Ai J."/>
        </authorList>
    </citation>
    <scope>NUCLEOTIDE SEQUENCE [LARGE SCALE GENOMIC DNA]</scope>
    <source>
        <strain evidence="2 3">H13-6</strain>
    </source>
</reference>
<proteinExistence type="predicted"/>
<evidence type="ECO:0000313" key="3">
    <source>
        <dbReference type="Proteomes" id="UP001209922"/>
    </source>
</evidence>
<name>A0ABT3JW99_9XANT</name>
<dbReference type="Proteomes" id="UP001209922">
    <property type="component" value="Unassembled WGS sequence"/>
</dbReference>
<keyword evidence="1" id="KW-0472">Membrane</keyword>
<feature type="transmembrane region" description="Helical" evidence="1">
    <location>
        <begin position="147"/>
        <end position="166"/>
    </location>
</feature>